<proteinExistence type="predicted"/>
<evidence type="ECO:0000313" key="3">
    <source>
        <dbReference type="Proteomes" id="UP001066276"/>
    </source>
</evidence>
<feature type="transmembrane region" description="Helical" evidence="1">
    <location>
        <begin position="17"/>
        <end position="37"/>
    </location>
</feature>
<keyword evidence="1" id="KW-0472">Membrane</keyword>
<keyword evidence="1" id="KW-0812">Transmembrane</keyword>
<gene>
    <name evidence="2" type="ORF">NDU88_002916</name>
</gene>
<organism evidence="2 3">
    <name type="scientific">Pleurodeles waltl</name>
    <name type="common">Iberian ribbed newt</name>
    <dbReference type="NCBI Taxonomy" id="8319"/>
    <lineage>
        <taxon>Eukaryota</taxon>
        <taxon>Metazoa</taxon>
        <taxon>Chordata</taxon>
        <taxon>Craniata</taxon>
        <taxon>Vertebrata</taxon>
        <taxon>Euteleostomi</taxon>
        <taxon>Amphibia</taxon>
        <taxon>Batrachia</taxon>
        <taxon>Caudata</taxon>
        <taxon>Salamandroidea</taxon>
        <taxon>Salamandridae</taxon>
        <taxon>Pleurodelinae</taxon>
        <taxon>Pleurodeles</taxon>
    </lineage>
</organism>
<accession>A0AAV7WQV8</accession>
<keyword evidence="1" id="KW-1133">Transmembrane helix</keyword>
<dbReference type="EMBL" id="JANPWB010000001">
    <property type="protein sequence ID" value="KAJ1215307.1"/>
    <property type="molecule type" value="Genomic_DNA"/>
</dbReference>
<name>A0AAV7WQV8_PLEWA</name>
<reference evidence="2" key="1">
    <citation type="journal article" date="2022" name="bioRxiv">
        <title>Sequencing and chromosome-scale assembly of the giantPleurodeles waltlgenome.</title>
        <authorList>
            <person name="Brown T."/>
            <person name="Elewa A."/>
            <person name="Iarovenko S."/>
            <person name="Subramanian E."/>
            <person name="Araus A.J."/>
            <person name="Petzold A."/>
            <person name="Susuki M."/>
            <person name="Suzuki K.-i.T."/>
            <person name="Hayashi T."/>
            <person name="Toyoda A."/>
            <person name="Oliveira C."/>
            <person name="Osipova E."/>
            <person name="Leigh N.D."/>
            <person name="Simon A."/>
            <person name="Yun M.H."/>
        </authorList>
    </citation>
    <scope>NUCLEOTIDE SEQUENCE</scope>
    <source>
        <strain evidence="2">20211129_DDA</strain>
        <tissue evidence="2">Liver</tissue>
    </source>
</reference>
<evidence type="ECO:0000256" key="1">
    <source>
        <dbReference type="SAM" id="Phobius"/>
    </source>
</evidence>
<dbReference type="AlphaFoldDB" id="A0AAV7WQV8"/>
<keyword evidence="3" id="KW-1185">Reference proteome</keyword>
<protein>
    <submittedName>
        <fullName evidence="2">Uncharacterized protein</fullName>
    </submittedName>
</protein>
<comment type="caution">
    <text evidence="2">The sequence shown here is derived from an EMBL/GenBank/DDBJ whole genome shotgun (WGS) entry which is preliminary data.</text>
</comment>
<dbReference type="Proteomes" id="UP001066276">
    <property type="component" value="Chromosome 1_1"/>
</dbReference>
<evidence type="ECO:0000313" key="2">
    <source>
        <dbReference type="EMBL" id="KAJ1215307.1"/>
    </source>
</evidence>
<sequence>MAPSVGPSTLKRRCQKVLYWVPVLFICIIVCWSYYAYVVQLCLGECAAAPCLLHSPEQQQAARGRLFTSAAAAAGLLAATGAMPRQVTLGDQQRAQSEHSQGQLRVWVPRETQLPT</sequence>